<reference evidence="1 2" key="1">
    <citation type="submission" date="2019-06" db="EMBL/GenBank/DDBJ databases">
        <title>Sequencing the genomes of 1000 actinobacteria strains.</title>
        <authorList>
            <person name="Klenk H.-P."/>
        </authorList>
    </citation>
    <scope>NUCLEOTIDE SEQUENCE [LARGE SCALE GENOMIC DNA]</scope>
    <source>
        <strain evidence="1 2">DSM 17305</strain>
    </source>
</reference>
<comment type="caution">
    <text evidence="1">The sequence shown here is derived from an EMBL/GenBank/DDBJ whole genome shotgun (WGS) entry which is preliminary data.</text>
</comment>
<accession>A0A542ET37</accession>
<proteinExistence type="predicted"/>
<dbReference type="AlphaFoldDB" id="A0A542ET37"/>
<sequence>MIVITCAVCDRRMLLPLSMVTGLDRRMDLAGQVLYELTYTCWCGAPGAKVVKGPTR</sequence>
<gene>
    <name evidence="1" type="ORF">FB475_2529</name>
</gene>
<evidence type="ECO:0000313" key="2">
    <source>
        <dbReference type="Proteomes" id="UP000316298"/>
    </source>
</evidence>
<organism evidence="1 2">
    <name type="scientific">Kribbella jejuensis</name>
    <dbReference type="NCBI Taxonomy" id="236068"/>
    <lineage>
        <taxon>Bacteria</taxon>
        <taxon>Bacillati</taxon>
        <taxon>Actinomycetota</taxon>
        <taxon>Actinomycetes</taxon>
        <taxon>Propionibacteriales</taxon>
        <taxon>Kribbellaceae</taxon>
        <taxon>Kribbella</taxon>
    </lineage>
</organism>
<evidence type="ECO:0000313" key="1">
    <source>
        <dbReference type="EMBL" id="TQJ18394.1"/>
    </source>
</evidence>
<protein>
    <submittedName>
        <fullName evidence="1">Uncharacterized protein</fullName>
    </submittedName>
</protein>
<keyword evidence="2" id="KW-1185">Reference proteome</keyword>
<dbReference type="EMBL" id="VFMM01000001">
    <property type="protein sequence ID" value="TQJ18394.1"/>
    <property type="molecule type" value="Genomic_DNA"/>
</dbReference>
<dbReference type="Proteomes" id="UP000316298">
    <property type="component" value="Unassembled WGS sequence"/>
</dbReference>
<name>A0A542ET37_9ACTN</name>